<dbReference type="AlphaFoldDB" id="A0A1G6UT59"/>
<keyword evidence="5 8" id="KW-1133">Transmembrane helix</keyword>
<keyword evidence="3" id="KW-0813">Transport</keyword>
<accession>A0A1G6UT59</accession>
<evidence type="ECO:0000256" key="6">
    <source>
        <dbReference type="ARBA" id="ARBA00023136"/>
    </source>
</evidence>
<evidence type="ECO:0000256" key="1">
    <source>
        <dbReference type="ARBA" id="ARBA00004370"/>
    </source>
</evidence>
<gene>
    <name evidence="9" type="ORF">SAMN04489866_103138</name>
</gene>
<comment type="function">
    <text evidence="7">NDH-1 shuttles electrons from NADH, via FMN and iron-sulfur (Fe-S) centers, to quinones in the respiratory chain.</text>
</comment>
<dbReference type="GO" id="GO:0048038">
    <property type="term" value="F:quinone binding"/>
    <property type="evidence" value="ECO:0007669"/>
    <property type="project" value="UniProtKB-KW"/>
</dbReference>
<keyword evidence="6 8" id="KW-0472">Membrane</keyword>
<dbReference type="PANTHER" id="PTHR11058:SF9">
    <property type="entry name" value="NADH-UBIQUINONE OXIDOREDUCTASE CHAIN 3"/>
    <property type="match status" value="1"/>
</dbReference>
<dbReference type="GO" id="GO:0008137">
    <property type="term" value="F:NADH dehydrogenase (ubiquinone) activity"/>
    <property type="evidence" value="ECO:0007669"/>
    <property type="project" value="InterPro"/>
</dbReference>
<name>A0A1G6UT59_PEPNI</name>
<proteinExistence type="inferred from homology"/>
<keyword evidence="4 7" id="KW-0812">Transmembrane</keyword>
<feature type="transmembrane region" description="Helical" evidence="8">
    <location>
        <begin position="62"/>
        <end position="84"/>
    </location>
</feature>
<dbReference type="STRING" id="2741.SAMN04489866_103138"/>
<sequence length="119" mass="13414">MNVELWTALLFLGLAVFLCAAGIGVSLLLSPHYYKPQGQYEAFECGVDTEGTGWVQFKVSHFLYALIFLLFDIEALFFFPIALIFKDIGLLPLVAAVVFLLVICLGLWYEWKEGALEWS</sequence>
<evidence type="ECO:0000256" key="8">
    <source>
        <dbReference type="SAM" id="Phobius"/>
    </source>
</evidence>
<organism evidence="9 10">
    <name type="scientific">Peptococcus niger</name>
    <dbReference type="NCBI Taxonomy" id="2741"/>
    <lineage>
        <taxon>Bacteria</taxon>
        <taxon>Bacillati</taxon>
        <taxon>Bacillota</taxon>
        <taxon>Clostridia</taxon>
        <taxon>Eubacteriales</taxon>
        <taxon>Peptococcaceae</taxon>
        <taxon>Peptococcus</taxon>
    </lineage>
</organism>
<dbReference type="PANTHER" id="PTHR11058">
    <property type="entry name" value="NADH-UBIQUINONE OXIDOREDUCTASE CHAIN 3"/>
    <property type="match status" value="1"/>
</dbReference>
<feature type="transmembrane region" description="Helical" evidence="8">
    <location>
        <begin position="6"/>
        <end position="29"/>
    </location>
</feature>
<evidence type="ECO:0000256" key="5">
    <source>
        <dbReference type="ARBA" id="ARBA00022989"/>
    </source>
</evidence>
<keyword evidence="7" id="KW-0520">NAD</keyword>
<protein>
    <recommendedName>
        <fullName evidence="7">NADH-quinone oxidoreductase subunit</fullName>
        <ecNumber evidence="7">7.1.1.-</ecNumber>
    </recommendedName>
</protein>
<evidence type="ECO:0000256" key="7">
    <source>
        <dbReference type="RuleBase" id="RU003639"/>
    </source>
</evidence>
<dbReference type="EC" id="7.1.1.-" evidence="7"/>
<evidence type="ECO:0000313" key="9">
    <source>
        <dbReference type="EMBL" id="SDD44502.1"/>
    </source>
</evidence>
<dbReference type="OrthoDB" id="9791970at2"/>
<evidence type="ECO:0000256" key="4">
    <source>
        <dbReference type="ARBA" id="ARBA00022692"/>
    </source>
</evidence>
<comment type="similarity">
    <text evidence="2 7">Belongs to the complex I subunit 3 family.</text>
</comment>
<dbReference type="RefSeq" id="WP_091791398.1">
    <property type="nucleotide sequence ID" value="NZ_FNAF01000003.1"/>
</dbReference>
<dbReference type="GO" id="GO:0030964">
    <property type="term" value="C:NADH dehydrogenase complex"/>
    <property type="evidence" value="ECO:0007669"/>
    <property type="project" value="TreeGrafter"/>
</dbReference>
<evidence type="ECO:0000256" key="2">
    <source>
        <dbReference type="ARBA" id="ARBA00008472"/>
    </source>
</evidence>
<keyword evidence="10" id="KW-1185">Reference proteome</keyword>
<comment type="subcellular location">
    <subcellularLocation>
        <location evidence="7">Cell membrane</location>
        <topology evidence="7">Multi-pass membrane protein</topology>
    </subcellularLocation>
    <subcellularLocation>
        <location evidence="1">Membrane</location>
    </subcellularLocation>
</comment>
<dbReference type="Pfam" id="PF00507">
    <property type="entry name" value="Oxidored_q4"/>
    <property type="match status" value="1"/>
</dbReference>
<reference evidence="9 10" key="1">
    <citation type="submission" date="2016-10" db="EMBL/GenBank/DDBJ databases">
        <authorList>
            <person name="de Groot N.N."/>
        </authorList>
    </citation>
    <scope>NUCLEOTIDE SEQUENCE [LARGE SCALE GENOMIC DNA]</scope>
    <source>
        <strain evidence="9 10">DSM 20475</strain>
    </source>
</reference>
<evidence type="ECO:0000256" key="3">
    <source>
        <dbReference type="ARBA" id="ARBA00022448"/>
    </source>
</evidence>
<evidence type="ECO:0000313" key="10">
    <source>
        <dbReference type="Proteomes" id="UP000198995"/>
    </source>
</evidence>
<dbReference type="Gene3D" id="1.20.58.1610">
    <property type="entry name" value="NADH:ubiquinone/plastoquinone oxidoreductase, chain 3"/>
    <property type="match status" value="1"/>
</dbReference>
<feature type="transmembrane region" description="Helical" evidence="8">
    <location>
        <begin position="90"/>
        <end position="109"/>
    </location>
</feature>
<dbReference type="Proteomes" id="UP000198995">
    <property type="component" value="Unassembled WGS sequence"/>
</dbReference>
<comment type="catalytic activity">
    <reaction evidence="7">
        <text>a quinone + NADH + 5 H(+)(in) = a quinol + NAD(+) + 4 H(+)(out)</text>
        <dbReference type="Rhea" id="RHEA:57888"/>
        <dbReference type="ChEBI" id="CHEBI:15378"/>
        <dbReference type="ChEBI" id="CHEBI:24646"/>
        <dbReference type="ChEBI" id="CHEBI:57540"/>
        <dbReference type="ChEBI" id="CHEBI:57945"/>
        <dbReference type="ChEBI" id="CHEBI:132124"/>
    </reaction>
</comment>
<dbReference type="EMBL" id="FNAF01000003">
    <property type="protein sequence ID" value="SDD44502.1"/>
    <property type="molecule type" value="Genomic_DNA"/>
</dbReference>
<dbReference type="InterPro" id="IPR038430">
    <property type="entry name" value="NDAH_ubi_oxred_su3_sf"/>
</dbReference>
<keyword evidence="7" id="KW-0874">Quinone</keyword>
<dbReference type="InterPro" id="IPR000440">
    <property type="entry name" value="NADH_UbQ/plastoQ_OxRdtase_su3"/>
</dbReference>
<dbReference type="GO" id="GO:0005886">
    <property type="term" value="C:plasma membrane"/>
    <property type="evidence" value="ECO:0007669"/>
    <property type="project" value="UniProtKB-SubCell"/>
</dbReference>